<organism evidence="1">
    <name type="scientific">uncultured Leptolyngbya sp</name>
    <dbReference type="NCBI Taxonomy" id="332963"/>
    <lineage>
        <taxon>Bacteria</taxon>
        <taxon>Bacillati</taxon>
        <taxon>Cyanobacteriota</taxon>
        <taxon>Cyanophyceae</taxon>
        <taxon>Leptolyngbyales</taxon>
        <taxon>Leptolyngbyaceae</taxon>
        <taxon>Leptolyngbya group</taxon>
        <taxon>Leptolyngbya</taxon>
        <taxon>environmental samples</taxon>
    </lineage>
</organism>
<name>A0A6J4P9H7_9CYAN</name>
<sequence>MQQFLAAAAGGEMTWMPPPNASQDEPLILWLKPRSSLRWQPYTQFPSLMQPDADEDTLRSQGLATMQFLRARGWLMVAPPL</sequence>
<protein>
    <submittedName>
        <fullName evidence="1">Uncharacterized protein</fullName>
    </submittedName>
</protein>
<proteinExistence type="predicted"/>
<evidence type="ECO:0000313" key="1">
    <source>
        <dbReference type="EMBL" id="CAA9404104.1"/>
    </source>
</evidence>
<dbReference type="EMBL" id="CADCTY010002093">
    <property type="protein sequence ID" value="CAA9404104.1"/>
    <property type="molecule type" value="Genomic_DNA"/>
</dbReference>
<gene>
    <name evidence="1" type="ORF">AVDCRST_MAG94-6069</name>
</gene>
<accession>A0A6J4P9H7</accession>
<dbReference type="AlphaFoldDB" id="A0A6J4P9H7"/>
<reference evidence="1" key="1">
    <citation type="submission" date="2020-02" db="EMBL/GenBank/DDBJ databases">
        <authorList>
            <person name="Meier V. D."/>
        </authorList>
    </citation>
    <scope>NUCLEOTIDE SEQUENCE</scope>
    <source>
        <strain evidence="1">AVDCRST_MAG94</strain>
    </source>
</reference>